<keyword evidence="3 6" id="KW-0285">Flavoprotein</keyword>
<name>A0A0V8JIG9_9BACI</name>
<dbReference type="GO" id="GO:0050660">
    <property type="term" value="F:flavin adenine dinucleotide binding"/>
    <property type="evidence" value="ECO:0007669"/>
    <property type="project" value="InterPro"/>
</dbReference>
<dbReference type="PANTHER" id="PTHR43292">
    <property type="entry name" value="ACYL-COA DEHYDROGENASE"/>
    <property type="match status" value="1"/>
</dbReference>
<protein>
    <recommendedName>
        <fullName evidence="12">Acyl-CoA dehydrogenase</fullName>
    </recommendedName>
</protein>
<dbReference type="Pfam" id="PF02771">
    <property type="entry name" value="Acyl-CoA_dh_N"/>
    <property type="match status" value="1"/>
</dbReference>
<dbReference type="InterPro" id="IPR013786">
    <property type="entry name" value="AcylCoA_DH/ox_N"/>
</dbReference>
<dbReference type="SUPFAM" id="SSF47203">
    <property type="entry name" value="Acyl-CoA dehydrogenase C-terminal domain-like"/>
    <property type="match status" value="1"/>
</dbReference>
<gene>
    <name evidence="10" type="ORF">AS180_16345</name>
</gene>
<dbReference type="EMBL" id="LNQP01000063">
    <property type="protein sequence ID" value="KSU86852.1"/>
    <property type="molecule type" value="Genomic_DNA"/>
</dbReference>
<dbReference type="InterPro" id="IPR009075">
    <property type="entry name" value="AcylCo_DH/oxidase_C"/>
</dbReference>
<dbReference type="Gene3D" id="1.10.540.10">
    <property type="entry name" value="Acyl-CoA dehydrogenase/oxidase, N-terminal domain"/>
    <property type="match status" value="1"/>
</dbReference>
<dbReference type="Pfam" id="PF00441">
    <property type="entry name" value="Acyl-CoA_dh_1"/>
    <property type="match status" value="1"/>
</dbReference>
<dbReference type="InterPro" id="IPR036250">
    <property type="entry name" value="AcylCo_DH-like_C"/>
</dbReference>
<sequence length="381" mass="42332">MDFNFSSQENEFRLKIRNLFQQEEFVQEIIQLSLGDKDTDPRQLYKLTGEQGVLAPNFPEKFGGQGRTMLEAAIAIEEMMAAKIPDTLHLVSVQIVGALLLTSANETQKENYLLPMGRGEKFGCVLYTEPSAGSDLGSLTTEAVPTNDGGYKIYGTKIFNLKTNLLNFAVCAAKVRGYSSSSYDSITLFIIPLKDENVEIEKLNSMADESFYKISLNGVYVTADSIIGEVGSGWSTITKALALERTGHDYYIKAQKSFNAFKQYIEENNLLNISDYAAELNKLSSKLEVAKLMSYRVLKQIDNMKIDEEKAAISKWYASELACEITNKAVEIIGVNSYTKSMDKNIELLEAAYRECPGNTISAGSSEMMLETVARLALLKD</sequence>
<keyword evidence="4 6" id="KW-0274">FAD</keyword>
<dbReference type="InterPro" id="IPR052161">
    <property type="entry name" value="Mycobact_Acyl-CoA_DH"/>
</dbReference>
<dbReference type="RefSeq" id="WP_062687162.1">
    <property type="nucleotide sequence ID" value="NZ_KQ758678.1"/>
</dbReference>
<evidence type="ECO:0000259" key="8">
    <source>
        <dbReference type="Pfam" id="PF02770"/>
    </source>
</evidence>
<evidence type="ECO:0000313" key="11">
    <source>
        <dbReference type="Proteomes" id="UP000053681"/>
    </source>
</evidence>
<comment type="caution">
    <text evidence="10">The sequence shown here is derived from an EMBL/GenBank/DDBJ whole genome shotgun (WGS) entry which is preliminary data.</text>
</comment>
<evidence type="ECO:0008006" key="12">
    <source>
        <dbReference type="Google" id="ProtNLM"/>
    </source>
</evidence>
<evidence type="ECO:0000259" key="7">
    <source>
        <dbReference type="Pfam" id="PF00441"/>
    </source>
</evidence>
<dbReference type="Pfam" id="PF02770">
    <property type="entry name" value="Acyl-CoA_dh_M"/>
    <property type="match status" value="1"/>
</dbReference>
<keyword evidence="5 6" id="KW-0560">Oxidoreductase</keyword>
<evidence type="ECO:0000256" key="2">
    <source>
        <dbReference type="ARBA" id="ARBA00009347"/>
    </source>
</evidence>
<dbReference type="InterPro" id="IPR046373">
    <property type="entry name" value="Acyl-CoA_Oxase/DH_mid-dom_sf"/>
</dbReference>
<dbReference type="InterPro" id="IPR006091">
    <property type="entry name" value="Acyl-CoA_Oxase/DH_mid-dom"/>
</dbReference>
<evidence type="ECO:0000256" key="5">
    <source>
        <dbReference type="ARBA" id="ARBA00023002"/>
    </source>
</evidence>
<dbReference type="PANTHER" id="PTHR43292:SF4">
    <property type="entry name" value="ACYL-COA DEHYDROGENASE FADE34"/>
    <property type="match status" value="1"/>
</dbReference>
<comment type="cofactor">
    <cofactor evidence="1 6">
        <name>FAD</name>
        <dbReference type="ChEBI" id="CHEBI:57692"/>
    </cofactor>
</comment>
<dbReference type="Gene3D" id="1.20.140.10">
    <property type="entry name" value="Butyryl-CoA Dehydrogenase, subunit A, domain 3"/>
    <property type="match status" value="1"/>
</dbReference>
<accession>A0A0V8JIG9</accession>
<dbReference type="Proteomes" id="UP000053681">
    <property type="component" value="Unassembled WGS sequence"/>
</dbReference>
<evidence type="ECO:0000259" key="9">
    <source>
        <dbReference type="Pfam" id="PF02771"/>
    </source>
</evidence>
<evidence type="ECO:0000256" key="6">
    <source>
        <dbReference type="RuleBase" id="RU362125"/>
    </source>
</evidence>
<dbReference type="SUPFAM" id="SSF56645">
    <property type="entry name" value="Acyl-CoA dehydrogenase NM domain-like"/>
    <property type="match status" value="1"/>
</dbReference>
<feature type="domain" description="Acyl-CoA dehydrogenase/oxidase N-terminal" evidence="9">
    <location>
        <begin position="9"/>
        <end position="120"/>
    </location>
</feature>
<feature type="domain" description="Acyl-CoA oxidase/dehydrogenase middle" evidence="8">
    <location>
        <begin position="124"/>
        <end position="207"/>
    </location>
</feature>
<dbReference type="AlphaFoldDB" id="A0A0V8JIG9"/>
<organism evidence="10 11">
    <name type="scientific">Priestia veravalensis</name>
    <dbReference type="NCBI Taxonomy" id="1414648"/>
    <lineage>
        <taxon>Bacteria</taxon>
        <taxon>Bacillati</taxon>
        <taxon>Bacillota</taxon>
        <taxon>Bacilli</taxon>
        <taxon>Bacillales</taxon>
        <taxon>Bacillaceae</taxon>
        <taxon>Priestia</taxon>
    </lineage>
</organism>
<dbReference type="Gene3D" id="2.40.110.10">
    <property type="entry name" value="Butyryl-CoA Dehydrogenase, subunit A, domain 2"/>
    <property type="match status" value="1"/>
</dbReference>
<dbReference type="GO" id="GO:0005886">
    <property type="term" value="C:plasma membrane"/>
    <property type="evidence" value="ECO:0007669"/>
    <property type="project" value="TreeGrafter"/>
</dbReference>
<evidence type="ECO:0000256" key="1">
    <source>
        <dbReference type="ARBA" id="ARBA00001974"/>
    </source>
</evidence>
<dbReference type="InterPro" id="IPR009100">
    <property type="entry name" value="AcylCoA_DH/oxidase_NM_dom_sf"/>
</dbReference>
<dbReference type="InterPro" id="IPR037069">
    <property type="entry name" value="AcylCoA_DH/ox_N_sf"/>
</dbReference>
<dbReference type="GO" id="GO:0016627">
    <property type="term" value="F:oxidoreductase activity, acting on the CH-CH group of donors"/>
    <property type="evidence" value="ECO:0007669"/>
    <property type="project" value="InterPro"/>
</dbReference>
<evidence type="ECO:0000256" key="4">
    <source>
        <dbReference type="ARBA" id="ARBA00022827"/>
    </source>
</evidence>
<comment type="similarity">
    <text evidence="2 6">Belongs to the acyl-CoA dehydrogenase family.</text>
</comment>
<evidence type="ECO:0000256" key="3">
    <source>
        <dbReference type="ARBA" id="ARBA00022630"/>
    </source>
</evidence>
<proteinExistence type="inferred from homology"/>
<keyword evidence="11" id="KW-1185">Reference proteome</keyword>
<evidence type="ECO:0000313" key="10">
    <source>
        <dbReference type="EMBL" id="KSU86852.1"/>
    </source>
</evidence>
<feature type="domain" description="Acyl-CoA dehydrogenase/oxidase C-terminal" evidence="7">
    <location>
        <begin position="231"/>
        <end position="375"/>
    </location>
</feature>
<reference evidence="10 11" key="1">
    <citation type="submission" date="2015-11" db="EMBL/GenBank/DDBJ databases">
        <title>Bacillus caseinolyticus sp nov.</title>
        <authorList>
            <person name="Dastager S.G."/>
            <person name="Mawlankar R."/>
        </authorList>
    </citation>
    <scope>NUCLEOTIDE SEQUENCE [LARGE SCALE GENOMIC DNA]</scope>
    <source>
        <strain evidence="10 11">SGD-V-76</strain>
    </source>
</reference>